<feature type="domain" description="DUF4397" evidence="2">
    <location>
        <begin position="34"/>
        <end position="145"/>
    </location>
</feature>
<evidence type="ECO:0000259" key="2">
    <source>
        <dbReference type="Pfam" id="PF14344"/>
    </source>
</evidence>
<evidence type="ECO:0000256" key="1">
    <source>
        <dbReference type="SAM" id="SignalP"/>
    </source>
</evidence>
<proteinExistence type="predicted"/>
<reference evidence="3 4" key="1">
    <citation type="submission" date="2020-06" db="EMBL/GenBank/DDBJ databases">
        <title>Rheinheimera sp. nov., a marine bacterium isolated from coastal.</title>
        <authorList>
            <person name="Yu Q."/>
            <person name="Qi Y."/>
            <person name="Pu J."/>
        </authorList>
    </citation>
    <scope>NUCLEOTIDE SEQUENCE [LARGE SCALE GENOMIC DNA]</scope>
    <source>
        <strain evidence="3 4">YQF-2</strain>
    </source>
</reference>
<dbReference type="EMBL" id="JABSOD010000002">
    <property type="protein sequence ID" value="NRQ41435.1"/>
    <property type="molecule type" value="Genomic_DNA"/>
</dbReference>
<comment type="caution">
    <text evidence="3">The sequence shown here is derived from an EMBL/GenBank/DDBJ whole genome shotgun (WGS) entry which is preliminary data.</text>
</comment>
<name>A0A7Y5ANZ9_9GAMM</name>
<feature type="signal peptide" evidence="1">
    <location>
        <begin position="1"/>
        <end position="19"/>
    </location>
</feature>
<dbReference type="PROSITE" id="PS51257">
    <property type="entry name" value="PROKAR_LIPOPROTEIN"/>
    <property type="match status" value="1"/>
</dbReference>
<accession>A0A7Y5ANZ9</accession>
<gene>
    <name evidence="3" type="ORF">HRH59_02455</name>
</gene>
<dbReference type="Pfam" id="PF14344">
    <property type="entry name" value="DUF4397"/>
    <property type="match status" value="1"/>
</dbReference>
<evidence type="ECO:0000313" key="4">
    <source>
        <dbReference type="Proteomes" id="UP000523161"/>
    </source>
</evidence>
<dbReference type="InterPro" id="IPR025510">
    <property type="entry name" value="DUF4397"/>
</dbReference>
<dbReference type="Proteomes" id="UP000523161">
    <property type="component" value="Unassembled WGS sequence"/>
</dbReference>
<keyword evidence="1" id="KW-0732">Signal</keyword>
<dbReference type="AlphaFoldDB" id="A0A7Y5ANZ9"/>
<dbReference type="RefSeq" id="WP_173499685.1">
    <property type="nucleotide sequence ID" value="NZ_JABSOD010000002.1"/>
</dbReference>
<organism evidence="3 4">
    <name type="scientific">Rheinheimera lutimaris</name>
    <dbReference type="NCBI Taxonomy" id="2740584"/>
    <lineage>
        <taxon>Bacteria</taxon>
        <taxon>Pseudomonadati</taxon>
        <taxon>Pseudomonadota</taxon>
        <taxon>Gammaproteobacteria</taxon>
        <taxon>Chromatiales</taxon>
        <taxon>Chromatiaceae</taxon>
        <taxon>Rheinheimera</taxon>
    </lineage>
</organism>
<evidence type="ECO:0000313" key="3">
    <source>
        <dbReference type="EMBL" id="NRQ41435.1"/>
    </source>
</evidence>
<feature type="chain" id="PRO_5030916033" evidence="1">
    <location>
        <begin position="20"/>
        <end position="436"/>
    </location>
</feature>
<protein>
    <submittedName>
        <fullName evidence="3">DUF4397 domain-containing protein</fullName>
    </submittedName>
</protein>
<sequence length="436" mass="47267">MKSVYLVSLLAVATLSGLAGCGGSSSNDATADSYIQFYNGAAVSANTLLKAGDTNAGTATFGDVSTLSAFKPDTYTVELTDVATTDELLSDDVTLTKGDKTLLILTQTDEQYDYLNLSFKREQELEDKFNLYLVNLSDEYPQLDVHFAPENKPFSDAELVDSLSRHEISTVVTKDTGKFNIYLTLAGATTPLFVAEAVNFAYENTYVLIVRDKHGPLAQQLSLDLVLNSSSVEAYNHVDASAQFRVYNSLNQPVEVALDNSAVATLAAGELSSYIDGEKGDYSLSARDGADALLLNSALLSLAAGESKTVLLYADADANTEALSITEKDVPQVKQHDVSVANLVTDFEQLQVYFVRQNETIANAKNHIKNLKFKQQQYISLAKDYYAIALVHVAENGSTTLLDKTDSMMLTPGEHYTLLAEQDASAPSGYKLKLVN</sequence>
<keyword evidence="4" id="KW-1185">Reference proteome</keyword>